<feature type="region of interest" description="Disordered" evidence="1">
    <location>
        <begin position="74"/>
        <end position="99"/>
    </location>
</feature>
<dbReference type="OrthoDB" id="10558730at2759"/>
<reference evidence="2 3" key="1">
    <citation type="submission" date="2020-04" db="EMBL/GenBank/DDBJ databases">
        <title>Perkinsus olseni comparative genomics.</title>
        <authorList>
            <person name="Bogema D.R."/>
        </authorList>
    </citation>
    <scope>NUCLEOTIDE SEQUENCE [LARGE SCALE GENOMIC DNA]</scope>
    <source>
        <strain evidence="2">ATCC PRA-179</strain>
    </source>
</reference>
<feature type="compositionally biased region" description="Basic and acidic residues" evidence="1">
    <location>
        <begin position="364"/>
        <end position="378"/>
    </location>
</feature>
<feature type="compositionally biased region" description="Acidic residues" evidence="1">
    <location>
        <begin position="74"/>
        <end position="84"/>
    </location>
</feature>
<proteinExistence type="predicted"/>
<dbReference type="EMBL" id="JABAHT010000032">
    <property type="protein sequence ID" value="KAF4668783.1"/>
    <property type="molecule type" value="Genomic_DNA"/>
</dbReference>
<dbReference type="AlphaFoldDB" id="A0A7J6MAZ1"/>
<evidence type="ECO:0000313" key="2">
    <source>
        <dbReference type="EMBL" id="KAF4668783.1"/>
    </source>
</evidence>
<evidence type="ECO:0000313" key="3">
    <source>
        <dbReference type="Proteomes" id="UP000570595"/>
    </source>
</evidence>
<name>A0A7J6MAZ1_PEROL</name>
<protein>
    <submittedName>
        <fullName evidence="2">Uncharacterized protein</fullName>
    </submittedName>
</protein>
<organism evidence="2 3">
    <name type="scientific">Perkinsus olseni</name>
    <name type="common">Perkinsus atlanticus</name>
    <dbReference type="NCBI Taxonomy" id="32597"/>
    <lineage>
        <taxon>Eukaryota</taxon>
        <taxon>Sar</taxon>
        <taxon>Alveolata</taxon>
        <taxon>Perkinsozoa</taxon>
        <taxon>Perkinsea</taxon>
        <taxon>Perkinsida</taxon>
        <taxon>Perkinsidae</taxon>
        <taxon>Perkinsus</taxon>
    </lineage>
</organism>
<evidence type="ECO:0000256" key="1">
    <source>
        <dbReference type="SAM" id="MobiDB-lite"/>
    </source>
</evidence>
<dbReference type="Proteomes" id="UP000570595">
    <property type="component" value="Unassembled WGS sequence"/>
</dbReference>
<accession>A0A7J6MAZ1</accession>
<gene>
    <name evidence="2" type="ORF">FOZ61_005799</name>
</gene>
<comment type="caution">
    <text evidence="2">The sequence shown here is derived from an EMBL/GenBank/DDBJ whole genome shotgun (WGS) entry which is preliminary data.</text>
</comment>
<feature type="region of interest" description="Disordered" evidence="1">
    <location>
        <begin position="24"/>
        <end position="54"/>
    </location>
</feature>
<feature type="region of interest" description="Disordered" evidence="1">
    <location>
        <begin position="359"/>
        <end position="384"/>
    </location>
</feature>
<sequence length="396" mass="42494">MLVPRQTGCFTAVLHFFKGRKRQQPDAASEAPDTFSIFPTSLPPVGGPRSRGKEQARLAGLTLGKVERTRTCLAEDDTADDDDDLRSLSTEASASRSARSHSSSLSALSAVLEGDPTRSKKVTFQGVANVVEYDAGDQGEWQKNETVAGPAAVPDSCSKVAVCGRPGSAEASRDDCDERCVPEALEWCFISVVASPYVTPVVAIGMRSVAWGEDAEWSVTESQGSDGQFRPVRGLFQLVYKLLSSSSSTLALGEGLDLAAAVPLHQDVDHPSGKADDEDADGGRTLGEKCEEVGCPFHNAVLLYMYSLRHAASCRTWSPSIIIRPNSTPTCRAAIKSCILLVLRRLHIITANKEIAQGSLPSRSDVDKRPSLLRRERGSSSSRLAHHKDVAAFVVA</sequence>
<feature type="compositionally biased region" description="Low complexity" evidence="1">
    <location>
        <begin position="87"/>
        <end position="99"/>
    </location>
</feature>